<feature type="region of interest" description="Disordered" evidence="7">
    <location>
        <begin position="46"/>
        <end position="97"/>
    </location>
</feature>
<dbReference type="GO" id="GO:0005634">
    <property type="term" value="C:nucleus"/>
    <property type="evidence" value="ECO:0007669"/>
    <property type="project" value="TreeGrafter"/>
</dbReference>
<dbReference type="OrthoDB" id="354769at2759"/>
<dbReference type="AlphaFoldDB" id="A0A6A6JCI5"/>
<keyword evidence="4" id="KW-0411">Iron-sulfur</keyword>
<keyword evidence="4" id="KW-0479">Metal-binding</keyword>
<evidence type="ECO:0000256" key="4">
    <source>
        <dbReference type="ARBA" id="ARBA00022485"/>
    </source>
</evidence>
<protein>
    <recommendedName>
        <fullName evidence="10">Exonuclease V</fullName>
    </recommendedName>
</protein>
<evidence type="ECO:0000256" key="7">
    <source>
        <dbReference type="SAM" id="MobiDB-lite"/>
    </source>
</evidence>
<dbReference type="GO" id="GO:0036297">
    <property type="term" value="P:interstrand cross-link repair"/>
    <property type="evidence" value="ECO:0007669"/>
    <property type="project" value="TreeGrafter"/>
</dbReference>
<dbReference type="EMBL" id="ML986506">
    <property type="protein sequence ID" value="KAF2273977.1"/>
    <property type="molecule type" value="Genomic_DNA"/>
</dbReference>
<accession>A0A6A6JCI5</accession>
<evidence type="ECO:0000256" key="1">
    <source>
        <dbReference type="ARBA" id="ARBA00001966"/>
    </source>
</evidence>
<dbReference type="Proteomes" id="UP000800097">
    <property type="component" value="Unassembled WGS sequence"/>
</dbReference>
<dbReference type="GO" id="GO:0051539">
    <property type="term" value="F:4 iron, 4 sulfur cluster binding"/>
    <property type="evidence" value="ECO:0007669"/>
    <property type="project" value="UniProtKB-KW"/>
</dbReference>
<evidence type="ECO:0000313" key="8">
    <source>
        <dbReference type="EMBL" id="KAF2273977.1"/>
    </source>
</evidence>
<dbReference type="GO" id="GO:0005739">
    <property type="term" value="C:mitochondrion"/>
    <property type="evidence" value="ECO:0007669"/>
    <property type="project" value="TreeGrafter"/>
</dbReference>
<evidence type="ECO:0000256" key="5">
    <source>
        <dbReference type="ARBA" id="ARBA00022722"/>
    </source>
</evidence>
<dbReference type="GeneID" id="54546374"/>
<comment type="similarity">
    <text evidence="2">Belongs to the EXO5 family.</text>
</comment>
<dbReference type="Pfam" id="PF09810">
    <property type="entry name" value="Exo5"/>
    <property type="match status" value="1"/>
</dbReference>
<name>A0A6A6JCI5_WESOR</name>
<dbReference type="InterPro" id="IPR019190">
    <property type="entry name" value="EXOV"/>
</dbReference>
<keyword evidence="6" id="KW-0378">Hydrolase</keyword>
<keyword evidence="4" id="KW-0408">Iron</keyword>
<dbReference type="PANTHER" id="PTHR14464">
    <property type="entry name" value="EXONUCLEASE V"/>
    <property type="match status" value="1"/>
</dbReference>
<keyword evidence="9" id="KW-1185">Reference proteome</keyword>
<keyword evidence="5" id="KW-0540">Nuclease</keyword>
<comment type="subunit">
    <text evidence="3">Monomer.</text>
</comment>
<evidence type="ECO:0000256" key="6">
    <source>
        <dbReference type="ARBA" id="ARBA00022839"/>
    </source>
</evidence>
<evidence type="ECO:0000313" key="9">
    <source>
        <dbReference type="Proteomes" id="UP000800097"/>
    </source>
</evidence>
<keyword evidence="6" id="KW-0269">Exonuclease</keyword>
<feature type="compositionally biased region" description="Basic and acidic residues" evidence="7">
    <location>
        <begin position="86"/>
        <end position="96"/>
    </location>
</feature>
<dbReference type="PANTHER" id="PTHR14464:SF4">
    <property type="entry name" value="EXONUCLEASE V"/>
    <property type="match status" value="1"/>
</dbReference>
<organism evidence="8 9">
    <name type="scientific">Westerdykella ornata</name>
    <dbReference type="NCBI Taxonomy" id="318751"/>
    <lineage>
        <taxon>Eukaryota</taxon>
        <taxon>Fungi</taxon>
        <taxon>Dikarya</taxon>
        <taxon>Ascomycota</taxon>
        <taxon>Pezizomycotina</taxon>
        <taxon>Dothideomycetes</taxon>
        <taxon>Pleosporomycetidae</taxon>
        <taxon>Pleosporales</taxon>
        <taxon>Sporormiaceae</taxon>
        <taxon>Westerdykella</taxon>
    </lineage>
</organism>
<comment type="cofactor">
    <cofactor evidence="1">
        <name>[4Fe-4S] cluster</name>
        <dbReference type="ChEBI" id="CHEBI:49883"/>
    </cofactor>
</comment>
<sequence>MALKQGRQYLYIVRHPLPWCGSRRVQWLSFSVPRSSAPLQLRNKVTSRWTARRGHPAAHDRSVAEQAGQPEPPDGSRVPSDGSSTDDTRSPLERFRTKPQKPLSVTDLVSPAWCELQYWFVLTKYGRKPRTTAMKQGSKVHRELEEQVHVFVPVETRSNEDRFALRLWNTISGLRTLRETGLTRELEIWGVIEGQVVNGVIDELSYTSPDPAFEDALAKPGKVDAHGQTTIEFAFANAEGNGKGPTGDQTPKHTVYIADVKTRGVKTVPAGPSLRPTWMQLMLYRKLLGSLASNGVDADTVFGRYDLQPLSHFTDTFLAEFTGSSGELSELHSYNNLSSLWSLMVTEFSETVGAVSDILRAEFRYSRSGEVIGSELFVYDAVAIDEYTSKEMSWWKGKREAVGVEVEEAFKCRVCDFAEECTWRKNKIEEATEKHRQRIAARTHAALKG</sequence>
<reference evidence="8" key="1">
    <citation type="journal article" date="2020" name="Stud. Mycol.">
        <title>101 Dothideomycetes genomes: a test case for predicting lifestyles and emergence of pathogens.</title>
        <authorList>
            <person name="Haridas S."/>
            <person name="Albert R."/>
            <person name="Binder M."/>
            <person name="Bloem J."/>
            <person name="Labutti K."/>
            <person name="Salamov A."/>
            <person name="Andreopoulos B."/>
            <person name="Baker S."/>
            <person name="Barry K."/>
            <person name="Bills G."/>
            <person name="Bluhm B."/>
            <person name="Cannon C."/>
            <person name="Castanera R."/>
            <person name="Culley D."/>
            <person name="Daum C."/>
            <person name="Ezra D."/>
            <person name="Gonzalez J."/>
            <person name="Henrissat B."/>
            <person name="Kuo A."/>
            <person name="Liang C."/>
            <person name="Lipzen A."/>
            <person name="Lutzoni F."/>
            <person name="Magnuson J."/>
            <person name="Mondo S."/>
            <person name="Nolan M."/>
            <person name="Ohm R."/>
            <person name="Pangilinan J."/>
            <person name="Park H.-J."/>
            <person name="Ramirez L."/>
            <person name="Alfaro M."/>
            <person name="Sun H."/>
            <person name="Tritt A."/>
            <person name="Yoshinaga Y."/>
            <person name="Zwiers L.-H."/>
            <person name="Turgeon B."/>
            <person name="Goodwin S."/>
            <person name="Spatafora J."/>
            <person name="Crous P."/>
            <person name="Grigoriev I."/>
        </authorList>
    </citation>
    <scope>NUCLEOTIDE SEQUENCE</scope>
    <source>
        <strain evidence="8">CBS 379.55</strain>
    </source>
</reference>
<evidence type="ECO:0000256" key="2">
    <source>
        <dbReference type="ARBA" id="ARBA00009797"/>
    </source>
</evidence>
<keyword evidence="4" id="KW-0004">4Fe-4S</keyword>
<proteinExistence type="inferred from homology"/>
<dbReference type="RefSeq" id="XP_033651516.1">
    <property type="nucleotide sequence ID" value="XM_033793199.1"/>
</dbReference>
<gene>
    <name evidence="8" type="ORF">EI97DRAFT_140557</name>
</gene>
<dbReference type="GO" id="GO:0045145">
    <property type="term" value="F:single-stranded DNA 5'-3' DNA exonuclease activity"/>
    <property type="evidence" value="ECO:0007669"/>
    <property type="project" value="InterPro"/>
</dbReference>
<evidence type="ECO:0008006" key="10">
    <source>
        <dbReference type="Google" id="ProtNLM"/>
    </source>
</evidence>
<evidence type="ECO:0000256" key="3">
    <source>
        <dbReference type="ARBA" id="ARBA00011245"/>
    </source>
</evidence>